<dbReference type="Pfam" id="PF19707">
    <property type="entry name" value="DUF6204"/>
    <property type="match status" value="1"/>
</dbReference>
<protein>
    <submittedName>
        <fullName evidence="1">Uncharacterized protein</fullName>
    </submittedName>
</protein>
<dbReference type="Proteomes" id="UP000272729">
    <property type="component" value="Unassembled WGS sequence"/>
</dbReference>
<proteinExistence type="predicted"/>
<dbReference type="InterPro" id="IPR045778">
    <property type="entry name" value="DUF6204"/>
</dbReference>
<reference evidence="1 2" key="1">
    <citation type="submission" date="2018-10" db="EMBL/GenBank/DDBJ databases">
        <title>Sequencing the genomes of 1000 actinobacteria strains.</title>
        <authorList>
            <person name="Klenk H.-P."/>
        </authorList>
    </citation>
    <scope>NUCLEOTIDE SEQUENCE [LARGE SCALE GENOMIC DNA]</scope>
    <source>
        <strain evidence="1 2">DSM 43911</strain>
    </source>
</reference>
<organism evidence="1 2">
    <name type="scientific">Saccharothrix variisporea</name>
    <dbReference type="NCBI Taxonomy" id="543527"/>
    <lineage>
        <taxon>Bacteria</taxon>
        <taxon>Bacillati</taxon>
        <taxon>Actinomycetota</taxon>
        <taxon>Actinomycetes</taxon>
        <taxon>Pseudonocardiales</taxon>
        <taxon>Pseudonocardiaceae</taxon>
        <taxon>Saccharothrix</taxon>
    </lineage>
</organism>
<dbReference type="EMBL" id="RBXR01000001">
    <property type="protein sequence ID" value="RKT67612.1"/>
    <property type="molecule type" value="Genomic_DNA"/>
</dbReference>
<comment type="caution">
    <text evidence="1">The sequence shown here is derived from an EMBL/GenBank/DDBJ whole genome shotgun (WGS) entry which is preliminary data.</text>
</comment>
<name>A0A495X0X4_9PSEU</name>
<evidence type="ECO:0000313" key="1">
    <source>
        <dbReference type="EMBL" id="RKT67612.1"/>
    </source>
</evidence>
<evidence type="ECO:0000313" key="2">
    <source>
        <dbReference type="Proteomes" id="UP000272729"/>
    </source>
</evidence>
<keyword evidence="2" id="KW-1185">Reference proteome</keyword>
<dbReference type="OrthoDB" id="4803789at2"/>
<dbReference type="AlphaFoldDB" id="A0A495X0X4"/>
<gene>
    <name evidence="1" type="ORF">DFJ66_0788</name>
</gene>
<accession>A0A495X0X4</accession>
<sequence>MPEHTYRVLVRGRFTDLDDAGRARLLAAADRHSVLTNGFSEEGALSYDRSLDFFSFRVQLRAEARDDDREVCAEGLRRAARAVESYGVDFRDMKASATDVDLIKVRRR</sequence>
<dbReference type="RefSeq" id="WP_121218034.1">
    <property type="nucleotide sequence ID" value="NZ_JBIUBA010000023.1"/>
</dbReference>